<dbReference type="AlphaFoldDB" id="A0A432MPY8"/>
<gene>
    <name evidence="3" type="ORF">TsocGM_01150</name>
</gene>
<proteinExistence type="predicted"/>
<comment type="caution">
    <text evidence="3">The sequence shown here is derived from an EMBL/GenBank/DDBJ whole genome shotgun (WGS) entry which is preliminary data.</text>
</comment>
<evidence type="ECO:0000313" key="4">
    <source>
        <dbReference type="Proteomes" id="UP000280296"/>
    </source>
</evidence>
<protein>
    <submittedName>
        <fullName evidence="3">Uncharacterized protein</fullName>
    </submittedName>
</protein>
<feature type="transmembrane region" description="Helical" evidence="2">
    <location>
        <begin position="84"/>
        <end position="103"/>
    </location>
</feature>
<accession>A0A432MPY8</accession>
<dbReference type="EMBL" id="RYZH01000002">
    <property type="protein sequence ID" value="RUL89410.1"/>
    <property type="molecule type" value="Genomic_DNA"/>
</dbReference>
<evidence type="ECO:0000256" key="2">
    <source>
        <dbReference type="SAM" id="Phobius"/>
    </source>
</evidence>
<keyword evidence="2" id="KW-1133">Transmembrane helix</keyword>
<feature type="transmembrane region" description="Helical" evidence="2">
    <location>
        <begin position="53"/>
        <end position="72"/>
    </location>
</feature>
<evidence type="ECO:0000313" key="3">
    <source>
        <dbReference type="EMBL" id="RUL89410.1"/>
    </source>
</evidence>
<feature type="region of interest" description="Disordered" evidence="1">
    <location>
        <begin position="1"/>
        <end position="23"/>
    </location>
</feature>
<keyword evidence="4" id="KW-1185">Reference proteome</keyword>
<keyword evidence="2" id="KW-0812">Transmembrane</keyword>
<dbReference type="Proteomes" id="UP000280296">
    <property type="component" value="Unassembled WGS sequence"/>
</dbReference>
<keyword evidence="2" id="KW-0472">Membrane</keyword>
<dbReference type="RefSeq" id="WP_126723487.1">
    <property type="nucleotide sequence ID" value="NZ_RYZH01000002.1"/>
</dbReference>
<reference evidence="3 4" key="1">
    <citation type="submission" date="2018-12" db="EMBL/GenBank/DDBJ databases">
        <authorList>
            <person name="Toschakov S.V."/>
        </authorList>
    </citation>
    <scope>NUCLEOTIDE SEQUENCE [LARGE SCALE GENOMIC DNA]</scope>
    <source>
        <strain evidence="3 4">GM2012</strain>
    </source>
</reference>
<dbReference type="OrthoDB" id="9850533at2"/>
<name>A0A432MPY8_9BACT</name>
<organism evidence="3 4">
    <name type="scientific">Tautonia sociabilis</name>
    <dbReference type="NCBI Taxonomy" id="2080755"/>
    <lineage>
        <taxon>Bacteria</taxon>
        <taxon>Pseudomonadati</taxon>
        <taxon>Planctomycetota</taxon>
        <taxon>Planctomycetia</taxon>
        <taxon>Isosphaerales</taxon>
        <taxon>Isosphaeraceae</taxon>
        <taxon>Tautonia</taxon>
    </lineage>
</organism>
<evidence type="ECO:0000256" key="1">
    <source>
        <dbReference type="SAM" id="MobiDB-lite"/>
    </source>
</evidence>
<reference evidence="3 4" key="2">
    <citation type="submission" date="2019-01" db="EMBL/GenBank/DDBJ databases">
        <title>Tautonia sociabilis, a novel thermotolerant planctomycete of Isosphaeraceae family, isolated from a 4000 m deep subterranean habitat.</title>
        <authorList>
            <person name="Kovaleva O.L."/>
            <person name="Elcheninov A.G."/>
            <person name="Van Heerden E."/>
            <person name="Toshchakov S.V."/>
            <person name="Novikov A."/>
            <person name="Bonch-Osmolovskaya E.A."/>
            <person name="Kublanov I.V."/>
        </authorList>
    </citation>
    <scope>NUCLEOTIDE SEQUENCE [LARGE SCALE GENOMIC DNA]</scope>
    <source>
        <strain evidence="3 4">GM2012</strain>
    </source>
</reference>
<sequence>MSDPKENRFTPPVPAPGLPVDRVTERDPPICSVTFRYSDQDLRRALAPSARGWVLQPVTFTTLAAVVLAVLARSPEGRWPSEALLPTGIALAGFALIVGAGAISQRWRGRRPTESPFETTFELTPSELIIRESGTTEIRRSWPSIAAISSDRHLIRFDLVSFDTSTGRYVTRPGPVLPIRAFDSEAAASSFLATACFYRASAGPTISDA</sequence>